<dbReference type="STRING" id="438753.AZC_3497"/>
<feature type="chain" id="PRO_5002724440" evidence="1">
    <location>
        <begin position="33"/>
        <end position="137"/>
    </location>
</feature>
<name>A8IEI8_AZOC5</name>
<dbReference type="KEGG" id="azc:AZC_3497"/>
<proteinExistence type="predicted"/>
<dbReference type="HOGENOM" id="CLU_090389_13_1_5"/>
<reference evidence="3 4" key="1">
    <citation type="journal article" date="2007" name="Appl. Environ. Microbiol.">
        <title>Rhizobial factors required for stem nodule maturation and maintenance in Sesbania rostrata-Azorhizobium caulinodans ORS571 symbiosis.</title>
        <authorList>
            <person name="Suzuki S."/>
            <person name="Aono T."/>
            <person name="Lee KB."/>
            <person name="Suzuki T."/>
            <person name="Liu CT."/>
            <person name="Miwa H."/>
            <person name="Wakao S."/>
            <person name="Iki T."/>
            <person name="Oyaizu H."/>
        </authorList>
    </citation>
    <scope>NUCLEOTIDE SEQUENCE [LARGE SCALE GENOMIC DNA]</scope>
    <source>
        <strain evidence="4">ATCC 43989 / DSM 5975 / JCM 20966 / LMG 6465 / NBRC 14845 / NCIMB 13405 / ORS 571</strain>
    </source>
</reference>
<reference evidence="3 4" key="6">
    <citation type="journal article" date="2011" name="Appl. Environ. Microbiol.">
        <title>Involvement of the azorhizobial chromosome partition gene (parA) in the onset of bacteroid differentiation during Sesbania rostrata stem nodule development.</title>
        <authorList>
            <person name="Liu CT."/>
            <person name="Lee KB."/>
            <person name="Wang YS."/>
            <person name="Peng MH."/>
            <person name="Lee KT."/>
            <person name="Suzuki S."/>
            <person name="Suzuki T."/>
            <person name="Oyaizu H."/>
        </authorList>
    </citation>
    <scope>NUCLEOTIDE SEQUENCE [LARGE SCALE GENOMIC DNA]</scope>
    <source>
        <strain evidence="4">ATCC 43989 / DSM 5975 / JCM 20966 / LMG 6465 / NBRC 14845 / NCIMB 13405 / ORS 571</strain>
    </source>
</reference>
<evidence type="ECO:0000313" key="3">
    <source>
        <dbReference type="EMBL" id="BAF89495.1"/>
    </source>
</evidence>
<organism evidence="3 4">
    <name type="scientific">Azorhizobium caulinodans (strain ATCC 43989 / DSM 5975 / JCM 20966 / LMG 6465 / NBRC 14845 / NCIMB 13405 / ORS 571)</name>
    <dbReference type="NCBI Taxonomy" id="438753"/>
    <lineage>
        <taxon>Bacteria</taxon>
        <taxon>Pseudomonadati</taxon>
        <taxon>Pseudomonadota</taxon>
        <taxon>Alphaproteobacteria</taxon>
        <taxon>Hyphomicrobiales</taxon>
        <taxon>Xanthobacteraceae</taxon>
        <taxon>Azorhizobium</taxon>
    </lineage>
</organism>
<dbReference type="Gene3D" id="3.40.30.10">
    <property type="entry name" value="Glutaredoxin"/>
    <property type="match status" value="1"/>
</dbReference>
<dbReference type="InterPro" id="IPR036249">
    <property type="entry name" value="Thioredoxin-like_sf"/>
</dbReference>
<dbReference type="InterPro" id="IPR006311">
    <property type="entry name" value="TAT_signal"/>
</dbReference>
<dbReference type="eggNOG" id="COG0526">
    <property type="taxonomic scope" value="Bacteria"/>
</dbReference>
<protein>
    <submittedName>
        <fullName evidence="3">Thioredoxin-related</fullName>
    </submittedName>
</protein>
<gene>
    <name evidence="3" type="ordered locus">AZC_3497</name>
</gene>
<dbReference type="PROSITE" id="PS51318">
    <property type="entry name" value="TAT"/>
    <property type="match status" value="1"/>
</dbReference>
<accession>A8IEI8</accession>
<dbReference type="Proteomes" id="UP000000270">
    <property type="component" value="Chromosome"/>
</dbReference>
<evidence type="ECO:0000259" key="2">
    <source>
        <dbReference type="PROSITE" id="PS51352"/>
    </source>
</evidence>
<dbReference type="InterPro" id="IPR013766">
    <property type="entry name" value="Thioredoxin_domain"/>
</dbReference>
<dbReference type="AlphaFoldDB" id="A8IEI8"/>
<feature type="domain" description="Thioredoxin" evidence="2">
    <location>
        <begin position="22"/>
        <end position="137"/>
    </location>
</feature>
<dbReference type="Pfam" id="PF00085">
    <property type="entry name" value="Thioredoxin"/>
    <property type="match status" value="1"/>
</dbReference>
<feature type="signal peptide" evidence="1">
    <location>
        <begin position="1"/>
        <end position="32"/>
    </location>
</feature>
<reference evidence="3 4" key="4">
    <citation type="journal article" date="2009" name="Appl. Environ. Microbiol.">
        <title>Comparative genome-wide transcriptional profiling of Azorhizobium caulinodans ORS571 grown under free-living and symbiotic conditions.</title>
        <authorList>
            <person name="Tsukada S."/>
            <person name="Aono T."/>
            <person name="Akiba N."/>
            <person name="Lee KB."/>
            <person name="Liu CT."/>
            <person name="Toyazaki H."/>
            <person name="Oyaizu H."/>
        </authorList>
    </citation>
    <scope>NUCLEOTIDE SEQUENCE [LARGE SCALE GENOMIC DNA]</scope>
    <source>
        <strain evidence="4">ATCC 43989 / DSM 5975 / JCM 20966 / LMG 6465 / NBRC 14845 / NCIMB 13405 / ORS 571</strain>
    </source>
</reference>
<reference evidence="4" key="2">
    <citation type="submission" date="2007-04" db="EMBL/GenBank/DDBJ databases">
        <title>Complete genome sequence of the nitrogen-fixing bacterium Azorhizobium caulinodans ORS571.</title>
        <authorList>
            <person name="Lee K.B."/>
            <person name="Backer P.D."/>
            <person name="Aono T."/>
            <person name="Liu C.T."/>
            <person name="Suzuki S."/>
            <person name="Suzuki T."/>
            <person name="Kaneko T."/>
            <person name="Yamada M."/>
            <person name="Tabata S."/>
            <person name="Kupfer D.M."/>
            <person name="Najar F.Z."/>
            <person name="Wiley G.B."/>
            <person name="Roe B."/>
            <person name="Binnewies T."/>
            <person name="Ussery D."/>
            <person name="Vereecke D."/>
            <person name="Gevers D."/>
            <person name="Holsters M."/>
            <person name="Oyaizu H."/>
        </authorList>
    </citation>
    <scope>NUCLEOTIDE SEQUENCE [LARGE SCALE GENOMIC DNA]</scope>
    <source>
        <strain evidence="4">ATCC 43989 / DSM 5975 / JCM 20966 / LMG 6465 / NBRC 14845 / NCIMB 13405 / ORS 571</strain>
    </source>
</reference>
<keyword evidence="4" id="KW-1185">Reference proteome</keyword>
<reference evidence="3 4" key="5">
    <citation type="journal article" date="2010" name="Appl. Environ. Microbiol.">
        <title>phrR-like gene praR of Azorhizobium caulinodans ORS571 is essential for symbiosis with Sesbania rostrata and is involved in expression of reb genes.</title>
        <authorList>
            <person name="Akiba N."/>
            <person name="Aono T."/>
            <person name="Toyazaki H."/>
            <person name="Sato S."/>
            <person name="Oyaizu H."/>
        </authorList>
    </citation>
    <scope>NUCLEOTIDE SEQUENCE [LARGE SCALE GENOMIC DNA]</scope>
    <source>
        <strain evidence="4">ATCC 43989 / DSM 5975 / JCM 20966 / LMG 6465 / NBRC 14845 / NCIMB 13405 / ORS 571</strain>
    </source>
</reference>
<dbReference type="CDD" id="cd02947">
    <property type="entry name" value="TRX_family"/>
    <property type="match status" value="1"/>
</dbReference>
<sequence>MDQENRMPLSRRTFALASLSLPLAVAAAPAFAAAFQPYTPAAFAAATKAGGPVFVHVYAPWCLQCRAQEGILSRLVNDPKYAKATFLRVAYDEQKDVVAKLGVPRSTLIAYDGSKETGRMSWGVTEADVVKVLDSAY</sequence>
<evidence type="ECO:0000313" key="4">
    <source>
        <dbReference type="Proteomes" id="UP000000270"/>
    </source>
</evidence>
<dbReference type="SUPFAM" id="SSF52833">
    <property type="entry name" value="Thioredoxin-like"/>
    <property type="match status" value="1"/>
</dbReference>
<dbReference type="EMBL" id="AP009384">
    <property type="protein sequence ID" value="BAF89495.1"/>
    <property type="molecule type" value="Genomic_DNA"/>
</dbReference>
<evidence type="ECO:0000256" key="1">
    <source>
        <dbReference type="SAM" id="SignalP"/>
    </source>
</evidence>
<reference evidence="3 4" key="3">
    <citation type="journal article" date="2008" name="BMC Genomics">
        <title>The genome of the versatile nitrogen fixer Azorhizobium caulinodans ORS571.</title>
        <authorList>
            <person name="Lee KB."/>
            <person name="Backer P.D."/>
            <person name="Aono T."/>
            <person name="Liu CT."/>
            <person name="Suzuki S."/>
            <person name="Suzuki T."/>
            <person name="Kaneko T."/>
            <person name="Yamada M."/>
            <person name="Tabata S."/>
            <person name="Kupfer D.M."/>
            <person name="Najar F.Z."/>
            <person name="Wiley G.B."/>
            <person name="Roe B."/>
            <person name="Binnewies T.T."/>
            <person name="Ussery D.W."/>
            <person name="D'Haeze W."/>
            <person name="Herder J.D."/>
            <person name="Gevers D."/>
            <person name="Vereecke D."/>
            <person name="Holsters M."/>
            <person name="Oyaizu H."/>
        </authorList>
    </citation>
    <scope>NUCLEOTIDE SEQUENCE [LARGE SCALE GENOMIC DNA]</scope>
    <source>
        <strain evidence="4">ATCC 43989 / DSM 5975 / JCM 20966 / LMG 6465 / NBRC 14845 / NCIMB 13405 / ORS 571</strain>
    </source>
</reference>
<keyword evidence="1" id="KW-0732">Signal</keyword>
<dbReference type="PROSITE" id="PS51352">
    <property type="entry name" value="THIOREDOXIN_2"/>
    <property type="match status" value="1"/>
</dbReference>